<reference evidence="2" key="1">
    <citation type="submission" date="2021-01" db="EMBL/GenBank/DDBJ databases">
        <authorList>
            <consortium name="Genoscope - CEA"/>
            <person name="William W."/>
        </authorList>
    </citation>
    <scope>NUCLEOTIDE SEQUENCE</scope>
</reference>
<dbReference type="Proteomes" id="UP001295469">
    <property type="component" value="Chromosome A07"/>
</dbReference>
<organism evidence="2">
    <name type="scientific">Brassica napus</name>
    <name type="common">Rape</name>
    <dbReference type="NCBI Taxonomy" id="3708"/>
    <lineage>
        <taxon>Eukaryota</taxon>
        <taxon>Viridiplantae</taxon>
        <taxon>Streptophyta</taxon>
        <taxon>Embryophyta</taxon>
        <taxon>Tracheophyta</taxon>
        <taxon>Spermatophyta</taxon>
        <taxon>Magnoliopsida</taxon>
        <taxon>eudicotyledons</taxon>
        <taxon>Gunneridae</taxon>
        <taxon>Pentapetalae</taxon>
        <taxon>rosids</taxon>
        <taxon>malvids</taxon>
        <taxon>Brassicales</taxon>
        <taxon>Brassicaceae</taxon>
        <taxon>Brassiceae</taxon>
        <taxon>Brassica</taxon>
    </lineage>
</organism>
<gene>
    <name evidence="2" type="ORF">DARMORV10_A07P23430.1</name>
</gene>
<dbReference type="PANTHER" id="PTHR43690">
    <property type="entry name" value="NARDILYSIN"/>
    <property type="match status" value="1"/>
</dbReference>
<sequence length="101" mass="11726">MFYWREIQNGTLKFNRRDAEVAALRELKREELIGFFDEYIKVDAPKKKSLSVCVYGIQHLKEMVSDKAKVVSPCIEIQDIVGFKKSQPLYGSLKGWSQLKL</sequence>
<protein>
    <submittedName>
        <fullName evidence="2">(rape) hypothetical protein</fullName>
    </submittedName>
</protein>
<dbReference type="PANTHER" id="PTHR43690:SF18">
    <property type="entry name" value="INSULIN-DEGRADING ENZYME-RELATED"/>
    <property type="match status" value="1"/>
</dbReference>
<proteinExistence type="predicted"/>
<dbReference type="InterPro" id="IPR050626">
    <property type="entry name" value="Peptidase_M16"/>
</dbReference>
<dbReference type="SUPFAM" id="SSF63411">
    <property type="entry name" value="LuxS/MPP-like metallohydrolase"/>
    <property type="match status" value="1"/>
</dbReference>
<evidence type="ECO:0000256" key="1">
    <source>
        <dbReference type="ARBA" id="ARBA00022723"/>
    </source>
</evidence>
<evidence type="ECO:0000313" key="2">
    <source>
        <dbReference type="EMBL" id="CAF2171967.1"/>
    </source>
</evidence>
<dbReference type="AlphaFoldDB" id="A0A816YR21"/>
<accession>A0A816YR21</accession>
<dbReference type="EMBL" id="HG994361">
    <property type="protein sequence ID" value="CAF2171967.1"/>
    <property type="molecule type" value="Genomic_DNA"/>
</dbReference>
<keyword evidence="1" id="KW-0479">Metal-binding</keyword>
<dbReference type="SMR" id="A0A816YR21"/>
<name>A0A816YR21_BRANA</name>
<dbReference type="InterPro" id="IPR011249">
    <property type="entry name" value="Metalloenz_LuxS/M16"/>
</dbReference>
<dbReference type="Gene3D" id="3.30.830.10">
    <property type="entry name" value="Metalloenzyme, LuxS/M16 peptidase-like"/>
    <property type="match status" value="1"/>
</dbReference>
<dbReference type="GO" id="GO:0046872">
    <property type="term" value="F:metal ion binding"/>
    <property type="evidence" value="ECO:0007669"/>
    <property type="project" value="UniProtKB-KW"/>
</dbReference>